<reference evidence="1" key="1">
    <citation type="submission" date="2013-10" db="EMBL/GenBank/DDBJ databases">
        <title>The Genome Sequence of Fusobacterium nucleatum CTI-6.</title>
        <authorList>
            <consortium name="The Broad Institute Genomics Platform"/>
            <person name="Earl A."/>
            <person name="Ward D."/>
            <person name="Feldgarden M."/>
            <person name="Gevers D."/>
            <person name="Kostic A."/>
            <person name="Garrett W."/>
            <person name="Young S.K."/>
            <person name="Zeng Q."/>
            <person name="Gargeya S."/>
            <person name="Fitzgerald M."/>
            <person name="Abouelleil A."/>
            <person name="Alvarado L."/>
            <person name="Berlin A.M."/>
            <person name="Chapman S.B."/>
            <person name="Gainer-Dewar J."/>
            <person name="Goldberg J."/>
            <person name="Gnerre S."/>
            <person name="Griggs A."/>
            <person name="Gujja S."/>
            <person name="Hansen M."/>
            <person name="Howarth C."/>
            <person name="Imamovic A."/>
            <person name="Ireland A."/>
            <person name="Larimer J."/>
            <person name="McCowan C."/>
            <person name="Murphy C."/>
            <person name="Pearson M."/>
            <person name="Poon T.W."/>
            <person name="Priest M."/>
            <person name="Roberts A."/>
            <person name="Saif S."/>
            <person name="Shea T."/>
            <person name="Sykes S."/>
            <person name="Wortman J."/>
            <person name="Nusbaum C."/>
            <person name="Birren B."/>
        </authorList>
    </citation>
    <scope>NUCLEOTIDE SEQUENCE [LARGE SCALE GENOMIC DNA]</scope>
    <source>
        <strain evidence="1">CTI-6</strain>
    </source>
</reference>
<name>U7TR45_FUSNU</name>
<dbReference type="AlphaFoldDB" id="U7TR45"/>
<organism evidence="1">
    <name type="scientific">Fusobacterium nucleatum CTI-6</name>
    <dbReference type="NCBI Taxonomy" id="1316587"/>
    <lineage>
        <taxon>Bacteria</taxon>
        <taxon>Fusobacteriati</taxon>
        <taxon>Fusobacteriota</taxon>
        <taxon>Fusobacteriia</taxon>
        <taxon>Fusobacteriales</taxon>
        <taxon>Fusobacteriaceae</taxon>
        <taxon>Fusobacterium</taxon>
    </lineage>
</organism>
<accession>U7TR45</accession>
<dbReference type="PATRIC" id="fig|1316587.3.peg.2010"/>
<gene>
    <name evidence="1" type="ORF">HMPREF1767_02033</name>
</gene>
<protein>
    <submittedName>
        <fullName evidence="1">Uncharacterized protein</fullName>
    </submittedName>
</protein>
<evidence type="ECO:0000313" key="1">
    <source>
        <dbReference type="EMBL" id="ERT46372.1"/>
    </source>
</evidence>
<proteinExistence type="predicted"/>
<sequence length="80" mass="9181">MSKKNKSNNEALKVKENIKTSENNNKVDESLKVKGNTKVNVEIKIPTVDEILKDEKMKEEIKKKLMAELSEQIQAIKKLI</sequence>
<comment type="caution">
    <text evidence="1">The sequence shown here is derived from an EMBL/GenBank/DDBJ whole genome shotgun (WGS) entry which is preliminary data.</text>
</comment>
<dbReference type="EMBL" id="AXNV01000024">
    <property type="protein sequence ID" value="ERT46372.1"/>
    <property type="molecule type" value="Genomic_DNA"/>
</dbReference>